<reference evidence="2 3" key="1">
    <citation type="journal article" date="2019" name="Int. J. Syst. Evol. Microbiol.">
        <title>The Global Catalogue of Microorganisms (GCM) 10K type strain sequencing project: providing services to taxonomists for standard genome sequencing and annotation.</title>
        <authorList>
            <consortium name="The Broad Institute Genomics Platform"/>
            <consortium name="The Broad Institute Genome Sequencing Center for Infectious Disease"/>
            <person name="Wu L."/>
            <person name="Ma J."/>
        </authorList>
    </citation>
    <scope>NUCLEOTIDE SEQUENCE [LARGE SCALE GENOMIC DNA]</scope>
    <source>
        <strain evidence="2 3">JCM 16242</strain>
    </source>
</reference>
<name>A0ABN0USZ0_9GAMM</name>
<organism evidence="2 3">
    <name type="scientific">Rhodanobacter caeni</name>
    <dbReference type="NCBI Taxonomy" id="657654"/>
    <lineage>
        <taxon>Bacteria</taxon>
        <taxon>Pseudomonadati</taxon>
        <taxon>Pseudomonadota</taxon>
        <taxon>Gammaproteobacteria</taxon>
        <taxon>Lysobacterales</taxon>
        <taxon>Rhodanobacteraceae</taxon>
        <taxon>Rhodanobacter</taxon>
    </lineage>
</organism>
<evidence type="ECO:0000313" key="3">
    <source>
        <dbReference type="Proteomes" id="UP001500657"/>
    </source>
</evidence>
<feature type="compositionally biased region" description="Basic and acidic residues" evidence="1">
    <location>
        <begin position="1"/>
        <end position="12"/>
    </location>
</feature>
<protein>
    <submittedName>
        <fullName evidence="2">Uncharacterized protein</fullName>
    </submittedName>
</protein>
<evidence type="ECO:0000313" key="2">
    <source>
        <dbReference type="EMBL" id="GAA0260517.1"/>
    </source>
</evidence>
<gene>
    <name evidence="2" type="ORF">GCM10009126_27450</name>
</gene>
<sequence length="82" mass="8732">MRPGDDQERAGDADDLDAAGATGMTLPVKPEVCIIGTRVAVFMGADYKFLELATADKLIAAMQGKAAELRRQLKHDNGNDKG</sequence>
<feature type="region of interest" description="Disordered" evidence="1">
    <location>
        <begin position="1"/>
        <end position="21"/>
    </location>
</feature>
<keyword evidence="3" id="KW-1185">Reference proteome</keyword>
<dbReference type="Proteomes" id="UP001500657">
    <property type="component" value="Unassembled WGS sequence"/>
</dbReference>
<accession>A0ABN0USZ0</accession>
<dbReference type="EMBL" id="BAAAFO010000004">
    <property type="protein sequence ID" value="GAA0260517.1"/>
    <property type="molecule type" value="Genomic_DNA"/>
</dbReference>
<comment type="caution">
    <text evidence="2">The sequence shown here is derived from an EMBL/GenBank/DDBJ whole genome shotgun (WGS) entry which is preliminary data.</text>
</comment>
<proteinExistence type="predicted"/>
<evidence type="ECO:0000256" key="1">
    <source>
        <dbReference type="SAM" id="MobiDB-lite"/>
    </source>
</evidence>